<proteinExistence type="predicted"/>
<name>A0A1F5S9K0_9BACT</name>
<comment type="caution">
    <text evidence="1">The sequence shown here is derived from an EMBL/GenBank/DDBJ whole genome shotgun (WGS) entry which is preliminary data.</text>
</comment>
<protein>
    <recommendedName>
        <fullName evidence="3">Methyltransferase type 11 domain-containing protein</fullName>
    </recommendedName>
</protein>
<sequence length="171" mass="19798">MSEKFKPGQFESLIDLGGGTMPTMAKFAETSKSEFYINVEKNWPDENPINPKKDIADKRDKEEYLKMQYVVVKDDMLDFISKIPDNSANFTINGINYQIIKNQKYHKALAQELVRATKEGGIIFGVQSDVFNYLSGEEFKDKVREIEKGRTERIFEKMKIEGNKKTNHETK</sequence>
<evidence type="ECO:0000313" key="2">
    <source>
        <dbReference type="Proteomes" id="UP000178323"/>
    </source>
</evidence>
<dbReference type="AlphaFoldDB" id="A0A1F5S9K0"/>
<dbReference type="STRING" id="1797985.A2Y83_02410"/>
<organism evidence="1 2">
    <name type="scientific">Candidatus Falkowbacteria bacterium RBG_13_39_14</name>
    <dbReference type="NCBI Taxonomy" id="1797985"/>
    <lineage>
        <taxon>Bacteria</taxon>
        <taxon>Candidatus Falkowiibacteriota</taxon>
    </lineage>
</organism>
<dbReference type="Proteomes" id="UP000178323">
    <property type="component" value="Unassembled WGS sequence"/>
</dbReference>
<evidence type="ECO:0008006" key="3">
    <source>
        <dbReference type="Google" id="ProtNLM"/>
    </source>
</evidence>
<evidence type="ECO:0000313" key="1">
    <source>
        <dbReference type="EMBL" id="OGF23390.1"/>
    </source>
</evidence>
<accession>A0A1F5S9K0</accession>
<gene>
    <name evidence="1" type="ORF">A2Y83_02410</name>
</gene>
<dbReference type="EMBL" id="MFFS01000001">
    <property type="protein sequence ID" value="OGF23390.1"/>
    <property type="molecule type" value="Genomic_DNA"/>
</dbReference>
<reference evidence="1 2" key="1">
    <citation type="journal article" date="2016" name="Nat. Commun.">
        <title>Thousands of microbial genomes shed light on interconnected biogeochemical processes in an aquifer system.</title>
        <authorList>
            <person name="Anantharaman K."/>
            <person name="Brown C.T."/>
            <person name="Hug L.A."/>
            <person name="Sharon I."/>
            <person name="Castelle C.J."/>
            <person name="Probst A.J."/>
            <person name="Thomas B.C."/>
            <person name="Singh A."/>
            <person name="Wilkins M.J."/>
            <person name="Karaoz U."/>
            <person name="Brodie E.L."/>
            <person name="Williams K.H."/>
            <person name="Hubbard S.S."/>
            <person name="Banfield J.F."/>
        </authorList>
    </citation>
    <scope>NUCLEOTIDE SEQUENCE [LARGE SCALE GENOMIC DNA]</scope>
</reference>